<keyword evidence="3" id="KW-0418">Kinase</keyword>
<keyword evidence="3" id="KW-0723">Serine/threonine-protein kinase</keyword>
<feature type="non-terminal residue" evidence="3">
    <location>
        <position position="1"/>
    </location>
</feature>
<feature type="region of interest" description="Disordered" evidence="1">
    <location>
        <begin position="61"/>
        <end position="128"/>
    </location>
</feature>
<evidence type="ECO:0000256" key="1">
    <source>
        <dbReference type="SAM" id="MobiDB-lite"/>
    </source>
</evidence>
<feature type="transmembrane region" description="Helical" evidence="2">
    <location>
        <begin position="485"/>
        <end position="509"/>
    </location>
</feature>
<organism evidence="3 4">
    <name type="scientific">Nocardiopsis coralli</name>
    <dbReference type="NCBI Taxonomy" id="2772213"/>
    <lineage>
        <taxon>Bacteria</taxon>
        <taxon>Bacillati</taxon>
        <taxon>Actinomycetota</taxon>
        <taxon>Actinomycetes</taxon>
        <taxon>Streptosporangiales</taxon>
        <taxon>Nocardiopsidaceae</taxon>
        <taxon>Nocardiopsis</taxon>
    </lineage>
</organism>
<protein>
    <submittedName>
        <fullName evidence="3">Serine/threonine protein kinase</fullName>
    </submittedName>
</protein>
<accession>A0ABR9PF29</accession>
<dbReference type="EMBL" id="JADBGI010000053">
    <property type="protein sequence ID" value="MBE3002454.1"/>
    <property type="molecule type" value="Genomic_DNA"/>
</dbReference>
<dbReference type="RefSeq" id="WP_193125037.1">
    <property type="nucleotide sequence ID" value="NZ_JADBGI010000053.1"/>
</dbReference>
<keyword evidence="2" id="KW-0812">Transmembrane</keyword>
<feature type="region of interest" description="Disordered" evidence="1">
    <location>
        <begin position="140"/>
        <end position="184"/>
    </location>
</feature>
<feature type="compositionally biased region" description="Polar residues" evidence="1">
    <location>
        <begin position="68"/>
        <end position="83"/>
    </location>
</feature>
<reference evidence="3 4" key="1">
    <citation type="submission" date="2020-09" db="EMBL/GenBank/DDBJ databases">
        <title>Diversity and distribution of actinomycetes associated with coral in the coast of Hainan.</title>
        <authorList>
            <person name="Li F."/>
        </authorList>
    </citation>
    <scope>NUCLEOTIDE SEQUENCE [LARGE SCALE GENOMIC DNA]</scope>
    <source>
        <strain evidence="3 4">HNM0947</strain>
    </source>
</reference>
<comment type="caution">
    <text evidence="3">The sequence shown here is derived from an EMBL/GenBank/DDBJ whole genome shotgun (WGS) entry which is preliminary data.</text>
</comment>
<gene>
    <name evidence="3" type="ORF">IDM40_27720</name>
</gene>
<feature type="transmembrane region" description="Helical" evidence="2">
    <location>
        <begin position="461"/>
        <end position="479"/>
    </location>
</feature>
<keyword evidence="3" id="KW-0808">Transferase</keyword>
<dbReference type="GO" id="GO:0004674">
    <property type="term" value="F:protein serine/threonine kinase activity"/>
    <property type="evidence" value="ECO:0007669"/>
    <property type="project" value="UniProtKB-KW"/>
</dbReference>
<evidence type="ECO:0000256" key="2">
    <source>
        <dbReference type="SAM" id="Phobius"/>
    </source>
</evidence>
<keyword evidence="2" id="KW-1133">Transmembrane helix</keyword>
<proteinExistence type="predicted"/>
<evidence type="ECO:0000313" key="3">
    <source>
        <dbReference type="EMBL" id="MBE3002454.1"/>
    </source>
</evidence>
<feature type="compositionally biased region" description="Gly residues" evidence="1">
    <location>
        <begin position="159"/>
        <end position="180"/>
    </location>
</feature>
<keyword evidence="4" id="KW-1185">Reference proteome</keyword>
<keyword evidence="2" id="KW-0472">Membrane</keyword>
<name>A0ABR9PF29_9ACTN</name>
<sequence length="552" mass="58819">EAFPGPTQAARIARILGGEPDVEGFEGPLQEVVLACLDKDPARRPDASALLQQLVTLPADGGRAGATTAVQPSGGWASTTVQPSEGEDRTEVAPSPDAATGVGVDRTRMETSAPEQVPGTRVAPPAKVDPTRAYTRMAGADEQAVHQAPPSPPHHPGTYGQGQASGYGQGQPSGGYGTPSGSGSWIHRGGVPPYHFLGVRHEDPGTLAAAMQENWTEAVRVFSDTGERDALGAWLTDDIGDTRVDRALFRRKVTDANLALATFVAQTRPDLPPVFRGRTVTIDHLTELFSDPAPVLTGAPQANEMALLARPVVLRTMGLHHSDRPGEHQHLADRLDEAERAGIAFQKELSGALNGWSDVRAGVNPALVLAFLLGPDTPPRPESKDPGVREWIDILWTKVAAAAQPAAAGYAAAVHGAVPTLVTLAQQRREWEGRYATVSAEHEALSNAVRRQRYLELAKRLSTIGVLAFLVNFVASGIGNEFLTMVSGLVFFAGLIGVVVSGPALRLIYGAPARRAHRRIELQNRTDHLLQLRGGVERIRSDLQTARRLTSG</sequence>
<dbReference type="Proteomes" id="UP000806528">
    <property type="component" value="Unassembled WGS sequence"/>
</dbReference>
<evidence type="ECO:0000313" key="4">
    <source>
        <dbReference type="Proteomes" id="UP000806528"/>
    </source>
</evidence>